<dbReference type="RefSeq" id="WP_160628325.1">
    <property type="nucleotide sequence ID" value="NZ_CP047593.1"/>
</dbReference>
<dbReference type="SMART" id="SM00710">
    <property type="entry name" value="PbH1"/>
    <property type="match status" value="6"/>
</dbReference>
<keyword evidence="2" id="KW-1185">Reference proteome</keyword>
<evidence type="ECO:0000313" key="2">
    <source>
        <dbReference type="Proteomes" id="UP000464954"/>
    </source>
</evidence>
<sequence>MISKVKPARLVGSGTVCVCAGLLLAGCMLQPSEVRTFIPEEFGAAGDGVHDDSLALKEALAAMRHSSGPVRLVFSEKTYRLGKQTDSDAQFDLSGMSNVEVDGRGATLILNPVNGVARFFNSRNVTFKNFVIQHDPLPFMQGTVVSADKADGSFLWEIQDGFPLPPSGQWMKKNGHFFDNPAASLPNADEWETRNGPGGPWQWGIVIEAESRRLKPDFPNHLFVDSVVPVDGNDSRIYRVSVAEPYRKHIKDLSSGERFVLPRFRRTKEEFFSLKDRGWMYEQNVQIRKSSDIKVENVTFYSARPGMVFGIRHNIGPVTVRGCTVTWLPGSDRVIASWRDGTHCKNNRIGPLIENCRFEGLFDDSINLSADAVMAKRVIAPNQFELTSSGFEPGDQVGVFRPDQDSWDTGFSVVESDGAIVMLNCPVDGIIVGEMRPKKDVESTQFYNLSCANDGFIVRNNFFGIQRRHAVLARCRGLIENNVIDGVCGRALEFCNEFGSFYEGPFPRGLRVCGNRISNTAWAPVVIRTKGPVGMGPVTGDILFEDNEIFFDDGAPVEVECSENVTFKGNRFFRTDGTPVSGTEAVETNAACRDIRLLPADG</sequence>
<dbReference type="AlphaFoldDB" id="A0A6P1MC95"/>
<dbReference type="InterPro" id="IPR012334">
    <property type="entry name" value="Pectin_lyas_fold"/>
</dbReference>
<dbReference type="Gene3D" id="2.160.20.10">
    <property type="entry name" value="Single-stranded right-handed beta-helix, Pectin lyase-like"/>
    <property type="match status" value="2"/>
</dbReference>
<protein>
    <recommendedName>
        <fullName evidence="3">Right-handed parallel beta-helix repeat-containing protein</fullName>
    </recommendedName>
</protein>
<organism evidence="1 2">
    <name type="scientific">Tichowtungia aerotolerans</name>
    <dbReference type="NCBI Taxonomy" id="2697043"/>
    <lineage>
        <taxon>Bacteria</taxon>
        <taxon>Pseudomonadati</taxon>
        <taxon>Kiritimatiellota</taxon>
        <taxon>Tichowtungiia</taxon>
        <taxon>Tichowtungiales</taxon>
        <taxon>Tichowtungiaceae</taxon>
        <taxon>Tichowtungia</taxon>
    </lineage>
</organism>
<name>A0A6P1MC95_9BACT</name>
<dbReference type="EMBL" id="CP047593">
    <property type="protein sequence ID" value="QHI69216.1"/>
    <property type="molecule type" value="Genomic_DNA"/>
</dbReference>
<dbReference type="SUPFAM" id="SSF51126">
    <property type="entry name" value="Pectin lyase-like"/>
    <property type="match status" value="1"/>
</dbReference>
<evidence type="ECO:0008006" key="3">
    <source>
        <dbReference type="Google" id="ProtNLM"/>
    </source>
</evidence>
<dbReference type="Proteomes" id="UP000464954">
    <property type="component" value="Chromosome"/>
</dbReference>
<dbReference type="InterPro" id="IPR006626">
    <property type="entry name" value="PbH1"/>
</dbReference>
<dbReference type="PROSITE" id="PS51257">
    <property type="entry name" value="PROKAR_LIPOPROTEIN"/>
    <property type="match status" value="1"/>
</dbReference>
<dbReference type="KEGG" id="taer:GT409_07040"/>
<accession>A0A6P1MC95</accession>
<evidence type="ECO:0000313" key="1">
    <source>
        <dbReference type="EMBL" id="QHI69216.1"/>
    </source>
</evidence>
<gene>
    <name evidence="1" type="ORF">GT409_07040</name>
</gene>
<dbReference type="InterPro" id="IPR011050">
    <property type="entry name" value="Pectin_lyase_fold/virulence"/>
</dbReference>
<reference evidence="1 2" key="1">
    <citation type="submission" date="2020-01" db="EMBL/GenBank/DDBJ databases">
        <title>Ponticoccus aerotolerans gen. nov., sp. nov., an anaerobic bacterium and proposal of Ponticoccusceae fam. nov., Ponticoccusles ord. nov. and Ponticoccuse classis nov. in the phylum Kiritimatiellaeota.</title>
        <authorList>
            <person name="Zhou L.Y."/>
            <person name="Du Z.J."/>
        </authorList>
    </citation>
    <scope>NUCLEOTIDE SEQUENCE [LARGE SCALE GENOMIC DNA]</scope>
    <source>
        <strain evidence="1 2">S-5007</strain>
    </source>
</reference>
<proteinExistence type="predicted"/>